<dbReference type="InParanoid" id="A0A1B4XDY0"/>
<feature type="transmembrane region" description="Helical" evidence="1">
    <location>
        <begin position="65"/>
        <end position="82"/>
    </location>
</feature>
<sequence>MYQCPHCGKPAITSLRKAFLGPGAPVPCQACQKSVKVSFPDWLKATLPGAAVMIAALFFDSDLAVYGLSLIGLVLMIGLHLLRVPLVKE</sequence>
<dbReference type="RefSeq" id="WP_096359915.1">
    <property type="nucleotide sequence ID" value="NZ_AP014879.1"/>
</dbReference>
<dbReference type="Proteomes" id="UP000243180">
    <property type="component" value="Chromosome"/>
</dbReference>
<dbReference type="EMBL" id="AP014879">
    <property type="protein sequence ID" value="BAV33009.1"/>
    <property type="molecule type" value="Genomic_DNA"/>
</dbReference>
<dbReference type="AlphaFoldDB" id="A0A1B4XDY0"/>
<keyword evidence="1" id="KW-1133">Transmembrane helix</keyword>
<keyword evidence="3" id="KW-1185">Reference proteome</keyword>
<evidence type="ECO:0000313" key="3">
    <source>
        <dbReference type="Proteomes" id="UP000243180"/>
    </source>
</evidence>
<accession>A0A1B4XDY0</accession>
<name>A0A1B4XDY0_9GAMM</name>
<gene>
    <name evidence="2" type="ORF">SCL_0687</name>
</gene>
<keyword evidence="1" id="KW-0472">Membrane</keyword>
<protein>
    <submittedName>
        <fullName evidence="2">Uncharacterized protein</fullName>
    </submittedName>
</protein>
<keyword evidence="1" id="KW-0812">Transmembrane</keyword>
<evidence type="ECO:0000256" key="1">
    <source>
        <dbReference type="SAM" id="Phobius"/>
    </source>
</evidence>
<evidence type="ECO:0000313" key="2">
    <source>
        <dbReference type="EMBL" id="BAV33009.1"/>
    </source>
</evidence>
<proteinExistence type="predicted"/>
<reference evidence="2 3" key="1">
    <citation type="submission" date="2015-05" db="EMBL/GenBank/DDBJ databases">
        <title>Complete genome sequence of a sulfur-oxidizing gammaproteobacterium strain HA5.</title>
        <authorList>
            <person name="Miura A."/>
            <person name="Kojima H."/>
            <person name="Fukui M."/>
        </authorList>
    </citation>
    <scope>NUCLEOTIDE SEQUENCE [LARGE SCALE GENOMIC DNA]</scope>
    <source>
        <strain evidence="2 3">HA5</strain>
    </source>
</reference>
<organism evidence="2 3">
    <name type="scientific">Sulfuricaulis limicola</name>
    <dbReference type="NCBI Taxonomy" id="1620215"/>
    <lineage>
        <taxon>Bacteria</taxon>
        <taxon>Pseudomonadati</taxon>
        <taxon>Pseudomonadota</taxon>
        <taxon>Gammaproteobacteria</taxon>
        <taxon>Acidiferrobacterales</taxon>
        <taxon>Acidiferrobacteraceae</taxon>
        <taxon>Sulfuricaulis</taxon>
    </lineage>
</organism>
<dbReference type="OrthoDB" id="7062608at2"/>
<dbReference type="KEGG" id="slim:SCL_0687"/>